<sequence length="3664" mass="414736">MAQNDFFDELNLKLKEGKAFADIIKLQESRYSLDDNLMKLRPSVLSKIKITNGSVTKVNTERTMGEITFLADLHESELKRLSEWLGLDNPVVKGTISVPGVDGYSEFDLNVQGGNCYNELFAPLAIYINSFIMKLKSHCVDNYSDKLLSSCELVAMAKVEGLENEIQIRANGIERKDHIQFVVEFAPELSIKNGTTFIMNLFGIKEEIALPDIFDIAGVKELMVQIANPYATGTLKTTGLLESAGLVITTREEYKPSIPFLKLTSVTTNWDISFTKSESNQTNYVISGSLLGKYNLGKEDTPLARLTTSLHIPSLEAELALQEDTNIPLGSIMKEYLGIPAESLEDTLIVTRLEGNASVMAKEFSLDMEITNAWNLLLGNVTLSLENITAYLGYYNNQLIGSFEGNMSIDDEEHKAVLQMTAEYENPAWKLSGGLSSGSLNIPTLIVKFTETEPPEWLKNIDVEIKKLWLELSTEEGHPFHLTGELEAGWKIDVLGKRFVIGASVDYERKKKGTSNPSVIWLTTNDEYDYKGNLTGNLKFGTFLVKVGTKFSNDSKPMYEFYLSYQNKYLQASTVLVKNKDNTSHQALKLSLGGATFGELLAYLFHLINPNLDIKLPPPWNVLDSIKLSDFEFTLDPTLKKYSIEYKAKLNIGIANIDTVGLSLDESSQATKLNVILTGDLLGKKYTESNPLEWDTVNENAPEAPGTGKKLCMIYYLGMGQYIKPSTDTSSIKSVKDMIDLWKKALPAGGEGFKNPVKGESKLLAFDETVDWMVGIDMAVLEFLRMRILFQDPDFYGAQITLNGAQAGSLSGLNLEILYKKIRDNIGMFKTRLLLPEAFRRFELGIFSVTLGMIDVEIYTNGNFMVDFGFPHNGDFTNSFNIQAAWWTGDGGIYFGVLSSETTNLVPKVSNGRFAPVIALGIGFRFGIGRSINSGILKAEASLQLLAILEGVFAVYQPNDLAKKKEYYYLIKGTVGIIGKVYAEVNFAVIQVALNLEVKATASIIVEAYEKILLSLALSILAQARVKILFVRISFEFKYTMRLDLSFGEKRLAPWQSGNMTTNQTRALNRNAMNLLRKDRSLLRVQSIREWNPNVSLDLAKKNVNVNLVPVFSIDQAEVTRNNTPTNKLAFLLFIDQTEIMNNNKKEKCFHYLVELMTRWSLSVLEGLNQEGSIDVTQLKELSEWFDTKEAKAGFTKENLSILFENYMMFNLRQVPIITTSEGDTLSEVDGVLLPVFPELTYNYSMNGIVQVRDFSTYQPIDESYEEKLKEYFEKLKHLARERKTTVKVGSSSVTSYATMIYSDYYYNLAKSCVNTLASCMEEYRIRLTEPSSLKEIANSFPTEEIEEMVTIDDTISSIAKRLGLYEEELIYLNTDIENKISNALLNQTYKIRLNIGVTPHSIALQNDSLELTANKTYHIRNYAYNISPEDTFQSISDKYHIMVGDLIETVMEEHVLQYNAPFTVPAILYQNDTNLSREQIAAVFYERYYRPENECLEWYLSAISELNTAKDSSIPEDVILYPLTFGQLTPVRQWRKLPDDTIATVASYCAILSNPSEEFNEFKLKVHLVLGDIYQVVGNHTIRINTEVPSSFMNRLLISQNMLVQILKEADVLMPYIGVIIPEVLITTNEKETLKTFADRLELSVVELTDYVVDDKELFKMTAGNELLLIVPDLPKIEISSLIEQLLTEYSDNIAGQVSRFFLQGLRLPGPGETEDPALPSILQSMYEWTGQQFDVVMLEDTPEEDAIHLTVNKDSIANWIQLVETIISKIQLEDNGIEVSHYQLEGFTNGNHELLMNEQEEAVLEISYTKTQIISQLPAESLSPAIIKGLSPMSPYELRKLTINLGTPSNVIGTNQALRRMESLPELTAGGTPARLVEYRELSSENDTNAETNMFDVGFYTRISIKKTKTNGTYEVYGVKEEDREPLLNMSKLAANTELEPVHIMLYYVPDVTNRTDAGLCRIKKEDSTTFLLKANLSTETKHVTQATGLLNVSGNRDYGLDSVNSMYFKDTSEVSGFLRLLWECTTIGGGGYWIHLPEELPDNIFDETGTASIYLFAYRKDNRLYASDQYVLVDMSKDVVIECTEIEEKKSCLDTGEFGFELTLAPTDTDALNLSSPEDRMRQLFHIIMYQLLESDSYQGSGLSLPVFPVDKESNWWYSQIIPLYRFLNKTYHTTVGLPSLGDNPYNGVDGISATKMKINFYDILGNSTADHENYKLDVQSYYTTPILSPVDLPFLHSAYGVENNQVQTVISPDLIALTGRVATDHERKIYQDAFYQYHQKDIKVSLAGTLSKEVKKGLKEQTLDMISAVWLTLNNRKACPSYQAHEVTIKDYYTRYGITTEQLVKAIRDKTLEELFVATNQVIKVPHILTIQSSETLNKVFEESGSYVTNIATVMSMPENKKITFQSGIYLHTKVNHVTTTVNSSFSKIAKDKKTSLESLVALNQEKADIFILGTTIPYQGVSISIDQEGVRLLDICQRMEAEYNITVSPLELMVENKEKVLIQSGTMLDYDDYLSDGQSFASFEENPDIREDIITAINRNLLVTNLYENGTIITLSYLNLNQFTVEEAAKIAGCSEEYLITCNEELQLNQEVQITIEGVCMPPLDPMGHYQPYYYVNAQSFKAISDEEGILDLAVAEINKERNVLYGHGQTITIGEKTVICPVGAFSLDEILERYSNISMEELLPYLATLVRENSMWVVPSNTILGNRNTIGEIAEHLNVTPESFVECNAYLTDLLVTGQTVTIVKNQNNQYETLYQAIYEHDTFSCILKRFQKDYKEATYQDIANYNLNASMIKTNAWYFLPPRELVINQSIQDTAYEEALWEITMNMTIERDEMCVHPDFREESGYVSKVSSIPAYYELDDGGNVSYKTLANGIEKAFTHIRVVTGKRIGESKEKLYALQLLENGIRKLMVTQPVEVMIQNKKHTLPRYYAIRPLSNQLISKENMAISLYENGKLLTDTNIQNFHNIDMDIWAYQFFQDVETLLTSDYYTAIYQSAFSRANLDALVTCKKELACNVANGIDLVLNVENKESEDARKEVKKVLEQQLRNNLIKGYQIDAIAQYEVESTTGWEELAPRLDGVAYRKDNTNIQSKTVTIKSSPISLKNGVTYQHLVLTTNLPENQKQIPLKSISYHVSQLEYDRSEVSFESIGFTGEEKNNLENDNRYIRNYLEKMEVNEVEESVEDIDQYLNSSWLSFVIPFHIEASEEDNISLNYSTDVPAPVPLRLFPSIPEIKYHNTRKSMEAPKDYVKALNWDYMFSYRHEHYEQDSVHVHIEWNDAPTMALREGRGLFEELAQYMVVRDQLMSGLTGFLTNSGNEVSNEAFGTFYLLANNIKDAWGEYYESSSILITDVIDNLSYDYVIQPASPNESEDTNEDWNEGSECIHIINMTRGKESDRWPNVQIELESTGEKIDLTLKERVENTLEADYCYSSRIEVTDKMTVNLIFTDLSINQFQNAKGSVYLKRNDDIMKEQSITMNQAFIYETGKAETPSSVTPYLAYSDTFAAGKLFDKVTALGETMNSAEIENNTPDNEGKHQNMIGNTLIRQGSSYKGSDLPKVMQQLTAGSNEIGISMEIRYGLKIATVDEKPLYSYVPAFYTPSTFLESISEETVIDSCIEWWKANHLTDKEGIWQLEFTLYSKYEDKLPLCKLLLEFTN</sequence>
<evidence type="ECO:0000313" key="2">
    <source>
        <dbReference type="EMBL" id="BCN32177.1"/>
    </source>
</evidence>
<evidence type="ECO:0000259" key="1">
    <source>
        <dbReference type="Pfam" id="PF01476"/>
    </source>
</evidence>
<dbReference type="KEGG" id="ahb:bsdtb5_34720"/>
<dbReference type="InterPro" id="IPR018392">
    <property type="entry name" value="LysM"/>
</dbReference>
<feature type="domain" description="LysM" evidence="1">
    <location>
        <begin position="1350"/>
        <end position="1377"/>
    </location>
</feature>
<dbReference type="Pfam" id="PF01476">
    <property type="entry name" value="LysM"/>
    <property type="match status" value="1"/>
</dbReference>
<keyword evidence="3" id="KW-1185">Reference proteome</keyword>
<dbReference type="EMBL" id="AP024169">
    <property type="protein sequence ID" value="BCN32177.1"/>
    <property type="molecule type" value="Genomic_DNA"/>
</dbReference>
<organism evidence="2 3">
    <name type="scientific">Anaeromicropila herbilytica</name>
    <dbReference type="NCBI Taxonomy" id="2785025"/>
    <lineage>
        <taxon>Bacteria</taxon>
        <taxon>Bacillati</taxon>
        <taxon>Bacillota</taxon>
        <taxon>Clostridia</taxon>
        <taxon>Lachnospirales</taxon>
        <taxon>Lachnospiraceae</taxon>
        <taxon>Anaeromicropila</taxon>
    </lineage>
</organism>
<proteinExistence type="predicted"/>
<accession>A0A7R7EPD4</accession>
<dbReference type="RefSeq" id="WP_271713244.1">
    <property type="nucleotide sequence ID" value="NZ_AP024169.1"/>
</dbReference>
<protein>
    <recommendedName>
        <fullName evidence="1">LysM domain-containing protein</fullName>
    </recommendedName>
</protein>
<dbReference type="Proteomes" id="UP000595897">
    <property type="component" value="Chromosome"/>
</dbReference>
<gene>
    <name evidence="2" type="ORF">bsdtb5_34720</name>
</gene>
<reference evidence="2 3" key="1">
    <citation type="submission" date="2020-11" db="EMBL/GenBank/DDBJ databases">
        <title>Draft genome sequencing of a Lachnospiraceae strain isolated from anoxic soil subjected to BSD treatment.</title>
        <authorList>
            <person name="Uek A."/>
            <person name="Tonouchi A."/>
        </authorList>
    </citation>
    <scope>NUCLEOTIDE SEQUENCE [LARGE SCALE GENOMIC DNA]</scope>
    <source>
        <strain evidence="2 3">TB5</strain>
    </source>
</reference>
<evidence type="ECO:0000313" key="3">
    <source>
        <dbReference type="Proteomes" id="UP000595897"/>
    </source>
</evidence>
<name>A0A7R7EPD4_9FIRM</name>